<sequence length="160" mass="18224">MKIYKPVGTNDDTPKPKSFAICQKSLRPMMKKDLRKVVTLSQAVSQETNRLKTEIDELAKKPNIDQSPLNSVRQSKFVRTKAFVWHPNSGMVTKGKRLTHNSQQLYSVKGDLERFERFKNELKRIIQNQGTGVLSKPILGSVLRGKVKKSRKIRTFALGS</sequence>
<reference evidence="1 2" key="1">
    <citation type="submission" date="2020-11" db="EMBL/GenBank/DDBJ databases">
        <authorList>
            <person name="Wallbank WR R."/>
            <person name="Pardo Diaz C."/>
            <person name="Kozak K."/>
            <person name="Martin S."/>
            <person name="Jiggins C."/>
            <person name="Moest M."/>
            <person name="Warren A I."/>
            <person name="Generalovic N T."/>
            <person name="Byers J.R.P. K."/>
            <person name="Montejo-Kovacevich G."/>
            <person name="Yen C E."/>
        </authorList>
    </citation>
    <scope>NUCLEOTIDE SEQUENCE [LARGE SCALE GENOMIC DNA]</scope>
</reference>
<gene>
    <name evidence="1" type="ORF">HERILL_LOCUS6412</name>
</gene>
<dbReference type="AlphaFoldDB" id="A0A7R8UMX4"/>
<protein>
    <submittedName>
        <fullName evidence="1">Uncharacterized protein</fullName>
    </submittedName>
</protein>
<name>A0A7R8UMX4_HERIL</name>
<dbReference type="Proteomes" id="UP000594454">
    <property type="component" value="Chromosome 2"/>
</dbReference>
<evidence type="ECO:0000313" key="2">
    <source>
        <dbReference type="Proteomes" id="UP000594454"/>
    </source>
</evidence>
<dbReference type="InParanoid" id="A0A7R8UMX4"/>
<evidence type="ECO:0000313" key="1">
    <source>
        <dbReference type="EMBL" id="CAD7083454.1"/>
    </source>
</evidence>
<dbReference type="EMBL" id="LR899010">
    <property type="protein sequence ID" value="CAD7083454.1"/>
    <property type="molecule type" value="Genomic_DNA"/>
</dbReference>
<organism evidence="1 2">
    <name type="scientific">Hermetia illucens</name>
    <name type="common">Black soldier fly</name>
    <dbReference type="NCBI Taxonomy" id="343691"/>
    <lineage>
        <taxon>Eukaryota</taxon>
        <taxon>Metazoa</taxon>
        <taxon>Ecdysozoa</taxon>
        <taxon>Arthropoda</taxon>
        <taxon>Hexapoda</taxon>
        <taxon>Insecta</taxon>
        <taxon>Pterygota</taxon>
        <taxon>Neoptera</taxon>
        <taxon>Endopterygota</taxon>
        <taxon>Diptera</taxon>
        <taxon>Brachycera</taxon>
        <taxon>Stratiomyomorpha</taxon>
        <taxon>Stratiomyidae</taxon>
        <taxon>Hermetiinae</taxon>
        <taxon>Hermetia</taxon>
    </lineage>
</organism>
<keyword evidence="2" id="KW-1185">Reference proteome</keyword>
<proteinExistence type="predicted"/>
<accession>A0A7R8UMX4</accession>